<dbReference type="InterPro" id="IPR021514">
    <property type="entry name" value="DUF3176"/>
</dbReference>
<gene>
    <name evidence="2" type="ORF">CKM354_000546000</name>
</gene>
<dbReference type="PANTHER" id="PTHR37576">
    <property type="entry name" value="DEFECT AT LOW TEMPERATURE PROTEIN 1"/>
    <property type="match status" value="1"/>
</dbReference>
<keyword evidence="3" id="KW-1185">Reference proteome</keyword>
<name>A0A9P3FFK9_9PEZI</name>
<dbReference type="PANTHER" id="PTHR37576:SF2">
    <property type="entry name" value="DEFECT AT LOW TEMPERATURE PROTEIN 1"/>
    <property type="match status" value="1"/>
</dbReference>
<sequence length="590" mass="64361">MVNVGLRDLGLQERSNVAQQYRDATRSDKHAWRGGVVRRMPWVGLLALFLALLCIAGAVAILFFSDGKPIGSWKYSPSVYVSFAYTIANVLLQDAMSRGATINWWKRAIADGTNIGDLHRNWDYGSSALASLKAGRHFNFIAFVTLFLTITPLNGPLLQRSSEVEISKAVSNVDVSIQAAQRIDLPTGYMSGRLRVVPLLHEDFAPVFRAFESGRSIPANKTGCSGDGKCSGRLKAAGLSVSCSSYTVPFSVVPGDNCNSIDPDISQECINAQAGTFVYRSALSWVYDQPGRMNLDIQYKDNSDCEGVLMVQNCTLQAATVEYPVIIDGNSSTISLDPKTTLYDDKVLHANEYEDPGTQGPTELGGFAHALEETMSGYTHIRFAGTIGYEILSTGPAGTRFANMSEAVKKPAPLNQDLCSIYFNDPVPAFLEQARQLMFRTALTMTNTSDMQKVQLNQIRTMGVYRAQYAYLGAAVGLSLAAVIVILTMYNGFWLLGRKVSMSPIEIAKAFNADILKNEHPNAEVDELVKEVGSRAVMYGVTQASTSGYAQGGYEQNKNSGYIQVRSVNQGQELRLEMADPSKVQALVAN</sequence>
<dbReference type="Pfam" id="PF11374">
    <property type="entry name" value="DUF3176"/>
    <property type="match status" value="1"/>
</dbReference>
<feature type="transmembrane region" description="Helical" evidence="1">
    <location>
        <begin position="42"/>
        <end position="64"/>
    </location>
</feature>
<keyword evidence="1" id="KW-0812">Transmembrane</keyword>
<feature type="transmembrane region" description="Helical" evidence="1">
    <location>
        <begin position="469"/>
        <end position="496"/>
    </location>
</feature>
<proteinExistence type="predicted"/>
<dbReference type="AlphaFoldDB" id="A0A9P3FFK9"/>
<evidence type="ECO:0000313" key="3">
    <source>
        <dbReference type="Proteomes" id="UP000825890"/>
    </source>
</evidence>
<comment type="caution">
    <text evidence="2">The sequence shown here is derived from an EMBL/GenBank/DDBJ whole genome shotgun (WGS) entry which is preliminary data.</text>
</comment>
<accession>A0A9P3FFK9</accession>
<evidence type="ECO:0000256" key="1">
    <source>
        <dbReference type="SAM" id="Phobius"/>
    </source>
</evidence>
<dbReference type="Proteomes" id="UP000825890">
    <property type="component" value="Unassembled WGS sequence"/>
</dbReference>
<keyword evidence="1" id="KW-0472">Membrane</keyword>
<reference evidence="2 3" key="1">
    <citation type="submission" date="2021-01" db="EMBL/GenBank/DDBJ databases">
        <title>Cercospora kikuchii MAFF 305040 whole genome shotgun sequence.</title>
        <authorList>
            <person name="Kashiwa T."/>
            <person name="Suzuki T."/>
        </authorList>
    </citation>
    <scope>NUCLEOTIDE SEQUENCE [LARGE SCALE GENOMIC DNA]</scope>
    <source>
        <strain evidence="2 3">MAFF 305040</strain>
    </source>
</reference>
<protein>
    <submittedName>
        <fullName evidence="2">Uncharacterized protein</fullName>
    </submittedName>
</protein>
<dbReference type="EMBL" id="BOLY01000003">
    <property type="protein sequence ID" value="GIZ42182.1"/>
    <property type="molecule type" value="Genomic_DNA"/>
</dbReference>
<feature type="transmembrane region" description="Helical" evidence="1">
    <location>
        <begin position="138"/>
        <end position="158"/>
    </location>
</feature>
<dbReference type="OrthoDB" id="5357734at2759"/>
<evidence type="ECO:0000313" key="2">
    <source>
        <dbReference type="EMBL" id="GIZ42182.1"/>
    </source>
</evidence>
<organism evidence="2 3">
    <name type="scientific">Cercospora kikuchii</name>
    <dbReference type="NCBI Taxonomy" id="84275"/>
    <lineage>
        <taxon>Eukaryota</taxon>
        <taxon>Fungi</taxon>
        <taxon>Dikarya</taxon>
        <taxon>Ascomycota</taxon>
        <taxon>Pezizomycotina</taxon>
        <taxon>Dothideomycetes</taxon>
        <taxon>Dothideomycetidae</taxon>
        <taxon>Mycosphaerellales</taxon>
        <taxon>Mycosphaerellaceae</taxon>
        <taxon>Cercospora</taxon>
    </lineage>
</organism>
<dbReference type="GeneID" id="68291035"/>
<dbReference type="RefSeq" id="XP_044656669.1">
    <property type="nucleotide sequence ID" value="XM_044800734.1"/>
</dbReference>
<keyword evidence="1" id="KW-1133">Transmembrane helix</keyword>